<keyword evidence="17" id="KW-0443">Lipid metabolism</keyword>
<name>F8B314_9ACTN</name>
<evidence type="ECO:0000256" key="11">
    <source>
        <dbReference type="ARBA" id="ARBA00022989"/>
    </source>
</evidence>
<keyword evidence="9 17" id="KW-0479">Metal-binding</keyword>
<proteinExistence type="inferred from homology"/>
<comment type="caution">
    <text evidence="17">Lacks conserved residue(s) required for the propagation of feature annotation.</text>
</comment>
<feature type="binding site" evidence="17">
    <location>
        <position position="80"/>
    </location>
    <ligand>
        <name>a CDP-1,2-diacyl-sn-glycerol</name>
        <dbReference type="ChEBI" id="CHEBI:58332"/>
    </ligand>
</feature>
<evidence type="ECO:0000313" key="20">
    <source>
        <dbReference type="EMBL" id="AEH09922.1"/>
    </source>
</evidence>
<accession>F8B314</accession>
<dbReference type="PROSITE" id="PS00379">
    <property type="entry name" value="CDP_ALCOHOL_P_TRANSF"/>
    <property type="match status" value="1"/>
</dbReference>
<dbReference type="InterPro" id="IPR000462">
    <property type="entry name" value="CDP-OH_P_trans"/>
</dbReference>
<gene>
    <name evidence="20" type="ordered locus">FsymDg_2559</name>
</gene>
<comment type="pathway">
    <text evidence="2 17">Phospholipid metabolism; phosphatidylinositol phosphate biosynthesis.</text>
</comment>
<evidence type="ECO:0000256" key="16">
    <source>
        <dbReference type="ARBA" id="ARBA00048865"/>
    </source>
</evidence>
<dbReference type="HOGENOM" id="CLU_080384_0_1_11"/>
<feature type="active site" description="Proton acceptor" evidence="17">
    <location>
        <position position="91"/>
    </location>
</feature>
<comment type="catalytic activity">
    <reaction evidence="13 17">
        <text>1,2-di-(9Z-octadecenoyl)-sn-glycero-3-cytidine-5'-diphosphate + 1D-myo-inositol 3-phosphate = 1,2-di-(9Z-octadecenoyl)-sn-glycero-3-phospho-(1D-myo-inositol-3-phosphate) + CMP + H(+)</text>
        <dbReference type="Rhea" id="RHEA:61216"/>
        <dbReference type="ChEBI" id="CHEBI:15378"/>
        <dbReference type="ChEBI" id="CHEBI:58401"/>
        <dbReference type="ChEBI" id="CHEBI:60377"/>
        <dbReference type="ChEBI" id="CHEBI:85356"/>
        <dbReference type="ChEBI" id="CHEBI:144472"/>
    </reaction>
</comment>
<feature type="binding site" evidence="17">
    <location>
        <position position="66"/>
    </location>
    <ligand>
        <name>Mg(2+)</name>
        <dbReference type="ChEBI" id="CHEBI:18420"/>
        <label>2</label>
    </ligand>
</feature>
<evidence type="ECO:0000256" key="19">
    <source>
        <dbReference type="SAM" id="MobiDB-lite"/>
    </source>
</evidence>
<evidence type="ECO:0000256" key="7">
    <source>
        <dbReference type="ARBA" id="ARBA00022679"/>
    </source>
</evidence>
<comment type="pathway">
    <text evidence="3">Lipid metabolism.</text>
</comment>
<organism evidence="20 21">
    <name type="scientific">Candidatus Protofrankia datiscae</name>
    <dbReference type="NCBI Taxonomy" id="2716812"/>
    <lineage>
        <taxon>Bacteria</taxon>
        <taxon>Bacillati</taxon>
        <taxon>Actinomycetota</taxon>
        <taxon>Actinomycetes</taxon>
        <taxon>Frankiales</taxon>
        <taxon>Frankiaceae</taxon>
        <taxon>Protofrankia</taxon>
    </lineage>
</organism>
<dbReference type="EMBL" id="CP002801">
    <property type="protein sequence ID" value="AEH09922.1"/>
    <property type="molecule type" value="Genomic_DNA"/>
</dbReference>
<evidence type="ECO:0000256" key="5">
    <source>
        <dbReference type="ARBA" id="ARBA00011738"/>
    </source>
</evidence>
<comment type="similarity">
    <text evidence="4 17 18">Belongs to the CDP-alcohol phosphatidyltransferase class-I family.</text>
</comment>
<feature type="binding site" evidence="17">
    <location>
        <begin position="29"/>
        <end position="32"/>
    </location>
    <ligand>
        <name>a CDP-1,2-diacyl-sn-glycerol</name>
        <dbReference type="ChEBI" id="CHEBI:58332"/>
    </ligand>
</feature>
<keyword evidence="17" id="KW-0594">Phospholipid biosynthesis</keyword>
<feature type="binding site" evidence="17">
    <location>
        <position position="91"/>
    </location>
    <ligand>
        <name>Mg(2+)</name>
        <dbReference type="ChEBI" id="CHEBI:18420"/>
        <label>2</label>
    </ligand>
</feature>
<evidence type="ECO:0000256" key="3">
    <source>
        <dbReference type="ARBA" id="ARBA00005189"/>
    </source>
</evidence>
<feature type="binding site" evidence="17">
    <location>
        <position position="66"/>
    </location>
    <ligand>
        <name>Mg(2+)</name>
        <dbReference type="ChEBI" id="CHEBI:18420"/>
        <label>1</label>
    </ligand>
</feature>
<comment type="subunit">
    <text evidence="5 17">Homodimer.</text>
</comment>
<evidence type="ECO:0000256" key="18">
    <source>
        <dbReference type="RuleBase" id="RU003750"/>
    </source>
</evidence>
<feature type="binding site" evidence="17">
    <location>
        <position position="87"/>
    </location>
    <ligand>
        <name>Mg(2+)</name>
        <dbReference type="ChEBI" id="CHEBI:18420"/>
        <label>2</label>
    </ligand>
</feature>
<dbReference type="InterPro" id="IPR044268">
    <property type="entry name" value="PIP_synthase_PgsA1"/>
</dbReference>
<evidence type="ECO:0000256" key="4">
    <source>
        <dbReference type="ARBA" id="ARBA00010441"/>
    </source>
</evidence>
<comment type="catalytic activity">
    <reaction evidence="16 17">
        <text>a CDP-1,2-diacyl-sn-glycerol + 1D-myo-inositol 3-phosphate = a 1,2-diacyl-sn-glycero-3-phospho-(1D-myo-inositol-3-phosphate) + CMP + H(+)</text>
        <dbReference type="Rhea" id="RHEA:60504"/>
        <dbReference type="ChEBI" id="CHEBI:15378"/>
        <dbReference type="ChEBI" id="CHEBI:58088"/>
        <dbReference type="ChEBI" id="CHEBI:58332"/>
        <dbReference type="ChEBI" id="CHEBI:58401"/>
        <dbReference type="ChEBI" id="CHEBI:60377"/>
    </reaction>
</comment>
<evidence type="ECO:0000256" key="9">
    <source>
        <dbReference type="ARBA" id="ARBA00022723"/>
    </source>
</evidence>
<dbReference type="GO" id="GO:0016780">
    <property type="term" value="F:phosphotransferase activity, for other substituted phosphate groups"/>
    <property type="evidence" value="ECO:0007669"/>
    <property type="project" value="UniProtKB-UniRule"/>
</dbReference>
<dbReference type="AlphaFoldDB" id="F8B314"/>
<evidence type="ECO:0000256" key="2">
    <source>
        <dbReference type="ARBA" id="ARBA00004805"/>
    </source>
</evidence>
<keyword evidence="17" id="KW-1208">Phospholipid metabolism</keyword>
<keyword evidence="6 17" id="KW-1003">Cell membrane</keyword>
<sequence>MLASKARPQIQRVLDPLGERLARSSVSPDAVTIVGTIGVSGAALGFFTRGVFFVGTLVITLFVFSDLLDGLIARARGISSPWGAFLDSASDRVGDGAIFSSLILWYAGDGDSLPLCVAALISLVAGSITSYVKARAEGLGLRCDVGFAERGERLLIVLVAAGLYGLGVPYLLPAALWFLAGATVLTVTQRVVHVRRQYLRGAGAAGAAGASAAAGAPPAEPTAGPRAR</sequence>
<evidence type="ECO:0000256" key="13">
    <source>
        <dbReference type="ARBA" id="ARBA00023935"/>
    </source>
</evidence>
<dbReference type="eggNOG" id="COG0558">
    <property type="taxonomic scope" value="Bacteria"/>
</dbReference>
<feature type="transmembrane region" description="Helical" evidence="17">
    <location>
        <begin position="112"/>
        <end position="132"/>
    </location>
</feature>
<keyword evidence="10 17" id="KW-0460">Magnesium</keyword>
<dbReference type="Gene3D" id="1.20.120.1760">
    <property type="match status" value="1"/>
</dbReference>
<evidence type="ECO:0000256" key="10">
    <source>
        <dbReference type="ARBA" id="ARBA00022842"/>
    </source>
</evidence>
<evidence type="ECO:0000256" key="17">
    <source>
        <dbReference type="HAMAP-Rule" id="MF_02241"/>
    </source>
</evidence>
<feature type="transmembrane region" description="Helical" evidence="17">
    <location>
        <begin position="53"/>
        <end position="72"/>
    </location>
</feature>
<keyword evidence="21" id="KW-1185">Reference proteome</keyword>
<feature type="binding site" evidence="17">
    <location>
        <position position="70"/>
    </location>
    <ligand>
        <name>a CDP-1,2-diacyl-sn-glycerol</name>
        <dbReference type="ChEBI" id="CHEBI:58332"/>
    </ligand>
</feature>
<comment type="function">
    <text evidence="17">Catalyzes the conjugation of the 1'-hydroxyl group of D-myo-inositol-3-phosphate (also named L-myo-inositol-1-phosphate) with a lipid tail of cytidine diphosphate diacylglycerol (CDP-DAG), forming phosphatidylinositol phosphate (PIP) and CMP. PIP is a precursor of phosphatidylinositol (PI) which is an essential lipid required for cell wall formation.</text>
</comment>
<dbReference type="EC" id="2.7.8.-" evidence="17"/>
<dbReference type="STRING" id="656024.FsymDg_2559"/>
<comment type="cofactor">
    <cofactor evidence="17">
        <name>Mg(2+)</name>
        <dbReference type="ChEBI" id="CHEBI:18420"/>
    </cofactor>
    <text evidence="17">Contains a di-nuclear catalytic Mg(2+) center.</text>
</comment>
<evidence type="ECO:0000256" key="6">
    <source>
        <dbReference type="ARBA" id="ARBA00022475"/>
    </source>
</evidence>
<reference evidence="20 21" key="1">
    <citation type="submission" date="2011-05" db="EMBL/GenBank/DDBJ databases">
        <title>Complete sequence of chromosome of Frankia symbiont of Datisca glomerata.</title>
        <authorList>
            <consortium name="US DOE Joint Genome Institute"/>
            <person name="Lucas S."/>
            <person name="Han J."/>
            <person name="Lapidus A."/>
            <person name="Cheng J.-F."/>
            <person name="Goodwin L."/>
            <person name="Pitluck S."/>
            <person name="Peters L."/>
            <person name="Mikhailova N."/>
            <person name="Chertkov O."/>
            <person name="Teshima H."/>
            <person name="Han C."/>
            <person name="Tapia R."/>
            <person name="Land M."/>
            <person name="Hauser L."/>
            <person name="Kyrpides N."/>
            <person name="Ivanova N."/>
            <person name="Pagani I."/>
            <person name="Berry A."/>
            <person name="Pawlowski K."/>
            <person name="Persson T."/>
            <person name="Vanden Heuvel B."/>
            <person name="Benson D."/>
            <person name="Woyke T."/>
        </authorList>
    </citation>
    <scope>NUCLEOTIDE SEQUENCE [LARGE SCALE GENOMIC DNA]</scope>
    <source>
        <strain evidence="21">4085684</strain>
    </source>
</reference>
<dbReference type="InterPro" id="IPR048254">
    <property type="entry name" value="CDP_ALCOHOL_P_TRANSF_CS"/>
</dbReference>
<evidence type="ECO:0000256" key="1">
    <source>
        <dbReference type="ARBA" id="ARBA00004651"/>
    </source>
</evidence>
<keyword evidence="11 17" id="KW-1133">Transmembrane helix</keyword>
<dbReference type="Proteomes" id="UP000001549">
    <property type="component" value="Chromosome"/>
</dbReference>
<evidence type="ECO:0000256" key="12">
    <source>
        <dbReference type="ARBA" id="ARBA00023136"/>
    </source>
</evidence>
<keyword evidence="17" id="KW-0444">Lipid biosynthesis</keyword>
<feature type="binding site" evidence="17">
    <location>
        <position position="74"/>
    </location>
    <ligand>
        <name>a CDP-1,2-diacyl-sn-glycerol</name>
        <dbReference type="ChEBI" id="CHEBI:58332"/>
    </ligand>
</feature>
<keyword evidence="8 17" id="KW-0812">Transmembrane</keyword>
<feature type="region of interest" description="Disordered" evidence="19">
    <location>
        <begin position="209"/>
        <end position="228"/>
    </location>
</feature>
<dbReference type="UniPathway" id="UPA00220"/>
<dbReference type="KEGG" id="fsy:FsymDg_2559"/>
<evidence type="ECO:0000256" key="8">
    <source>
        <dbReference type="ARBA" id="ARBA00022692"/>
    </source>
</evidence>
<dbReference type="RefSeq" id="WP_013873840.1">
    <property type="nucleotide sequence ID" value="NC_015656.1"/>
</dbReference>
<protein>
    <recommendedName>
        <fullName evidence="14 17">Phosphatidylinositol phosphate synthase</fullName>
        <shortName evidence="17">PIP synthase</shortName>
        <ecNumber evidence="17">2.7.8.-</ecNumber>
    </recommendedName>
    <alternativeName>
        <fullName evidence="15 17">CDP-diacylglycerol--D-myo-inositol-3-phosphate 3-phosphatidyltransferase</fullName>
    </alternativeName>
</protein>
<dbReference type="GO" id="GO:0008654">
    <property type="term" value="P:phospholipid biosynthetic process"/>
    <property type="evidence" value="ECO:0007669"/>
    <property type="project" value="UniProtKB-UniRule"/>
</dbReference>
<evidence type="ECO:0000256" key="14">
    <source>
        <dbReference type="ARBA" id="ARBA00024082"/>
    </source>
</evidence>
<dbReference type="Pfam" id="PF01066">
    <property type="entry name" value="CDP-OH_P_transf"/>
    <property type="match status" value="1"/>
</dbReference>
<comment type="subcellular location">
    <subcellularLocation>
        <location evidence="1 17">Cell membrane</location>
        <topology evidence="1 17">Multi-pass membrane protein</topology>
    </subcellularLocation>
</comment>
<feature type="transmembrane region" description="Helical" evidence="17">
    <location>
        <begin position="153"/>
        <end position="170"/>
    </location>
</feature>
<keyword evidence="7 17" id="KW-0808">Transferase</keyword>
<dbReference type="InterPro" id="IPR043130">
    <property type="entry name" value="CDP-OH_PTrfase_TM_dom"/>
</dbReference>
<evidence type="ECO:0000313" key="21">
    <source>
        <dbReference type="Proteomes" id="UP000001549"/>
    </source>
</evidence>
<dbReference type="NCBIfam" id="NF045883">
    <property type="entry name" value="PIPSynth"/>
    <property type="match status" value="1"/>
</dbReference>
<dbReference type="GO" id="GO:0005886">
    <property type="term" value="C:plasma membrane"/>
    <property type="evidence" value="ECO:0007669"/>
    <property type="project" value="UniProtKB-SubCell"/>
</dbReference>
<keyword evidence="12 17" id="KW-0472">Membrane</keyword>
<feature type="binding site" evidence="17">
    <location>
        <position position="69"/>
    </location>
    <ligand>
        <name>Mg(2+)</name>
        <dbReference type="ChEBI" id="CHEBI:18420"/>
        <label>1</label>
    </ligand>
</feature>
<evidence type="ECO:0000256" key="15">
    <source>
        <dbReference type="ARBA" id="ARBA00033137"/>
    </source>
</evidence>
<feature type="binding site" evidence="17">
    <location>
        <position position="87"/>
    </location>
    <ligand>
        <name>Mg(2+)</name>
        <dbReference type="ChEBI" id="CHEBI:18420"/>
        <label>1</label>
    </ligand>
</feature>
<dbReference type="HAMAP" id="MF_02241">
    <property type="entry name" value="PIP_synthase"/>
    <property type="match status" value="1"/>
</dbReference>
<dbReference type="GO" id="GO:0000287">
    <property type="term" value="F:magnesium ion binding"/>
    <property type="evidence" value="ECO:0007669"/>
    <property type="project" value="UniProtKB-UniRule"/>
</dbReference>